<dbReference type="GO" id="GO:0016020">
    <property type="term" value="C:membrane"/>
    <property type="evidence" value="ECO:0007669"/>
    <property type="project" value="InterPro"/>
</dbReference>
<feature type="transmembrane region" description="Helical" evidence="17">
    <location>
        <begin position="120"/>
        <end position="144"/>
    </location>
</feature>
<feature type="transmembrane region" description="Helical" evidence="17">
    <location>
        <begin position="192"/>
        <end position="210"/>
    </location>
</feature>
<sequence length="237" mass="27367">MLLPVFHLSVVALNVYAFTYDQLYLDIPFPSTIFSEMPFKARYVFLTIWCFILQTIYFCISFLNDIAGTNESSPKRTPFIRTIKDVLFSVAFPIALYVSVAFWSIYFIDKPLIFPDYIEAIFPAWLNHTLHTFITVFLIIELLVTKRNYPSRITGSAITMLFVVAYVIWMHVIHDRTGSWPYPIFDVLNLPLRFIFCGFSTILGLGIYVVGEKLNSLVTPVSKQYYTNGTSKKSKLK</sequence>
<dbReference type="AlphaFoldDB" id="A0A6J1WX62"/>
<dbReference type="OrthoDB" id="1898221at2759"/>
<evidence type="ECO:0000256" key="16">
    <source>
        <dbReference type="ARBA" id="ARBA00049428"/>
    </source>
</evidence>
<proteinExistence type="inferred from homology"/>
<dbReference type="Proteomes" id="UP001652740">
    <property type="component" value="Unplaced"/>
</dbReference>
<dbReference type="GO" id="GO:0012505">
    <property type="term" value="C:endomembrane system"/>
    <property type="evidence" value="ECO:0007669"/>
    <property type="project" value="UniProtKB-SubCell"/>
</dbReference>
<name>A0A6J1WX62_GALME</name>
<evidence type="ECO:0000256" key="1">
    <source>
        <dbReference type="ARBA" id="ARBA00000923"/>
    </source>
</evidence>
<protein>
    <submittedName>
        <fullName evidence="19">Androgen-induced gene 1 protein-like</fullName>
    </submittedName>
</protein>
<comment type="catalytic activity">
    <reaction evidence="12">
        <text>9-(9Z-octadecenoyloxy)-octadecanoate + H2O = 9-hydroxy-octadecanoate + (9Z)-octadecenoate + H(+)</text>
        <dbReference type="Rhea" id="RHEA:52048"/>
        <dbReference type="ChEBI" id="CHEBI:15377"/>
        <dbReference type="ChEBI" id="CHEBI:15378"/>
        <dbReference type="ChEBI" id="CHEBI:30823"/>
        <dbReference type="ChEBI" id="CHEBI:136282"/>
        <dbReference type="ChEBI" id="CHEBI:136286"/>
    </reaction>
    <physiologicalReaction direction="left-to-right" evidence="12">
        <dbReference type="Rhea" id="RHEA:52049"/>
    </physiologicalReaction>
</comment>
<comment type="subcellular location">
    <subcellularLocation>
        <location evidence="2">Endomembrane system</location>
        <topology evidence="2">Multi-pass membrane protein</topology>
    </subcellularLocation>
</comment>
<evidence type="ECO:0000256" key="14">
    <source>
        <dbReference type="ARBA" id="ARBA00049296"/>
    </source>
</evidence>
<comment type="catalytic activity">
    <reaction evidence="13">
        <text>9-octadecanoyloxy-octadecanoate + H2O = 9-hydroxy-octadecanoate + octadecanoate + H(+)</text>
        <dbReference type="Rhea" id="RHEA:52096"/>
        <dbReference type="ChEBI" id="CHEBI:15377"/>
        <dbReference type="ChEBI" id="CHEBI:15378"/>
        <dbReference type="ChEBI" id="CHEBI:25629"/>
        <dbReference type="ChEBI" id="CHEBI:136286"/>
        <dbReference type="ChEBI" id="CHEBI:136373"/>
    </reaction>
    <physiologicalReaction direction="left-to-right" evidence="13">
        <dbReference type="Rhea" id="RHEA:52097"/>
    </physiologicalReaction>
</comment>
<dbReference type="Pfam" id="PF04750">
    <property type="entry name" value="Far-17a_AIG1"/>
    <property type="match status" value="1"/>
</dbReference>
<evidence type="ECO:0000256" key="15">
    <source>
        <dbReference type="ARBA" id="ARBA00049322"/>
    </source>
</evidence>
<evidence type="ECO:0000256" key="13">
    <source>
        <dbReference type="ARBA" id="ARBA00049221"/>
    </source>
</evidence>
<evidence type="ECO:0000256" key="9">
    <source>
        <dbReference type="ARBA" id="ARBA00047863"/>
    </source>
</evidence>
<comment type="catalytic activity">
    <reaction evidence="10">
        <text>12-octadecanoyloxy-octadecanoate + H2O = 12-hydroxyoctadecanoate + octadecanoate + H(+)</text>
        <dbReference type="Rhea" id="RHEA:52080"/>
        <dbReference type="ChEBI" id="CHEBI:15377"/>
        <dbReference type="ChEBI" id="CHEBI:15378"/>
        <dbReference type="ChEBI" id="CHEBI:25629"/>
        <dbReference type="ChEBI" id="CHEBI:84201"/>
        <dbReference type="ChEBI" id="CHEBI:136330"/>
    </reaction>
    <physiologicalReaction direction="left-to-right" evidence="10">
        <dbReference type="Rhea" id="RHEA:52081"/>
    </physiologicalReaction>
</comment>
<evidence type="ECO:0000256" key="10">
    <source>
        <dbReference type="ARBA" id="ARBA00048680"/>
    </source>
</evidence>
<keyword evidence="18" id="KW-1185">Reference proteome</keyword>
<dbReference type="InterPro" id="IPR006838">
    <property type="entry name" value="ADTRP_AIG1"/>
</dbReference>
<dbReference type="PANTHER" id="PTHR10989:SF16">
    <property type="entry name" value="AT02829P-RELATED"/>
    <property type="match status" value="1"/>
</dbReference>
<keyword evidence="5 17" id="KW-1133">Transmembrane helix</keyword>
<comment type="catalytic activity">
    <reaction evidence="14">
        <text>13-(9Z-octadecenoyloxy)-octadecanoate + H2O = 13-hydroxy-octadecanoate + (9Z)-octadecenoate + H(+)</text>
        <dbReference type="Rhea" id="RHEA:52064"/>
        <dbReference type="ChEBI" id="CHEBI:15377"/>
        <dbReference type="ChEBI" id="CHEBI:15378"/>
        <dbReference type="ChEBI" id="CHEBI:30823"/>
        <dbReference type="ChEBI" id="CHEBI:136303"/>
        <dbReference type="ChEBI" id="CHEBI:136304"/>
    </reaction>
    <physiologicalReaction direction="left-to-right" evidence="14">
        <dbReference type="Rhea" id="RHEA:52065"/>
    </physiologicalReaction>
</comment>
<comment type="catalytic activity">
    <reaction evidence="9">
        <text>9-hexadecanoyloxy-octadecanoate + H2O = 9-hydroxy-octadecanoate + hexadecanoate + H(+)</text>
        <dbReference type="Rhea" id="RHEA:52052"/>
        <dbReference type="ChEBI" id="CHEBI:7896"/>
        <dbReference type="ChEBI" id="CHEBI:15377"/>
        <dbReference type="ChEBI" id="CHEBI:15378"/>
        <dbReference type="ChEBI" id="CHEBI:83670"/>
        <dbReference type="ChEBI" id="CHEBI:136286"/>
    </reaction>
    <physiologicalReaction direction="left-to-right" evidence="9">
        <dbReference type="Rhea" id="RHEA:52053"/>
    </physiologicalReaction>
</comment>
<evidence type="ECO:0000256" key="4">
    <source>
        <dbReference type="ARBA" id="ARBA00022692"/>
    </source>
</evidence>
<keyword evidence="6 17" id="KW-0472">Membrane</keyword>
<comment type="catalytic activity">
    <reaction evidence="16">
        <text>12-(9Z-hexadecenoyloxy)-octadecanoate + H2O = 12-hydroxyoctadecanoate + (9Z)-hexadecenoate + H(+)</text>
        <dbReference type="Rhea" id="RHEA:52072"/>
        <dbReference type="ChEBI" id="CHEBI:15377"/>
        <dbReference type="ChEBI" id="CHEBI:15378"/>
        <dbReference type="ChEBI" id="CHEBI:32372"/>
        <dbReference type="ChEBI" id="CHEBI:84201"/>
        <dbReference type="ChEBI" id="CHEBI:136312"/>
    </reaction>
    <physiologicalReaction direction="left-to-right" evidence="16">
        <dbReference type="Rhea" id="RHEA:52073"/>
    </physiologicalReaction>
</comment>
<feature type="transmembrane region" description="Helical" evidence="17">
    <location>
        <begin position="153"/>
        <end position="172"/>
    </location>
</feature>
<organism evidence="18 19">
    <name type="scientific">Galleria mellonella</name>
    <name type="common">Greater wax moth</name>
    <dbReference type="NCBI Taxonomy" id="7137"/>
    <lineage>
        <taxon>Eukaryota</taxon>
        <taxon>Metazoa</taxon>
        <taxon>Ecdysozoa</taxon>
        <taxon>Arthropoda</taxon>
        <taxon>Hexapoda</taxon>
        <taxon>Insecta</taxon>
        <taxon>Pterygota</taxon>
        <taxon>Neoptera</taxon>
        <taxon>Endopterygota</taxon>
        <taxon>Lepidoptera</taxon>
        <taxon>Glossata</taxon>
        <taxon>Ditrysia</taxon>
        <taxon>Pyraloidea</taxon>
        <taxon>Pyralidae</taxon>
        <taxon>Galleriinae</taxon>
        <taxon>Galleria</taxon>
    </lineage>
</organism>
<evidence type="ECO:0000313" key="19">
    <source>
        <dbReference type="RefSeq" id="XP_026757320.1"/>
    </source>
</evidence>
<evidence type="ECO:0000313" key="18">
    <source>
        <dbReference type="Proteomes" id="UP001652740"/>
    </source>
</evidence>
<comment type="catalytic activity">
    <reaction evidence="11">
        <text>12-(9Z-octadecenoyloxy)-octadecanoate + H2O = 12-hydroxyoctadecanoate + (9Z)-octadecenoate + H(+)</text>
        <dbReference type="Rhea" id="RHEA:52060"/>
        <dbReference type="ChEBI" id="CHEBI:15377"/>
        <dbReference type="ChEBI" id="CHEBI:15378"/>
        <dbReference type="ChEBI" id="CHEBI:30823"/>
        <dbReference type="ChEBI" id="CHEBI:84201"/>
        <dbReference type="ChEBI" id="CHEBI:136302"/>
    </reaction>
    <physiologicalReaction direction="left-to-right" evidence="11">
        <dbReference type="Rhea" id="RHEA:52061"/>
    </physiologicalReaction>
</comment>
<evidence type="ECO:0000256" key="5">
    <source>
        <dbReference type="ARBA" id="ARBA00022989"/>
    </source>
</evidence>
<keyword evidence="4 17" id="KW-0812">Transmembrane</keyword>
<evidence type="ECO:0000256" key="8">
    <source>
        <dbReference type="ARBA" id="ARBA00047427"/>
    </source>
</evidence>
<evidence type="ECO:0000256" key="2">
    <source>
        <dbReference type="ARBA" id="ARBA00004127"/>
    </source>
</evidence>
<comment type="catalytic activity">
    <reaction evidence="7">
        <text>12-hexadecanoyloxy-octadecanoate + H2O = 12-hydroxyoctadecanoate + hexadecanoate + H(+)</text>
        <dbReference type="Rhea" id="RHEA:52056"/>
        <dbReference type="ChEBI" id="CHEBI:7896"/>
        <dbReference type="ChEBI" id="CHEBI:15377"/>
        <dbReference type="ChEBI" id="CHEBI:15378"/>
        <dbReference type="ChEBI" id="CHEBI:83677"/>
        <dbReference type="ChEBI" id="CHEBI:84201"/>
    </reaction>
    <physiologicalReaction direction="left-to-right" evidence="7">
        <dbReference type="Rhea" id="RHEA:52057"/>
    </physiologicalReaction>
</comment>
<gene>
    <name evidence="19" type="primary">LOC128199950</name>
</gene>
<evidence type="ECO:0000256" key="17">
    <source>
        <dbReference type="SAM" id="Phobius"/>
    </source>
</evidence>
<evidence type="ECO:0000256" key="7">
    <source>
        <dbReference type="ARBA" id="ARBA00047368"/>
    </source>
</evidence>
<evidence type="ECO:0000256" key="11">
    <source>
        <dbReference type="ARBA" id="ARBA00048701"/>
    </source>
</evidence>
<accession>A0A6J1WX62</accession>
<feature type="transmembrane region" description="Helical" evidence="17">
    <location>
        <begin position="86"/>
        <end position="108"/>
    </location>
</feature>
<dbReference type="KEGG" id="gmw:128199950"/>
<feature type="transmembrane region" description="Helical" evidence="17">
    <location>
        <begin position="41"/>
        <end position="66"/>
    </location>
</feature>
<dbReference type="PANTHER" id="PTHR10989">
    <property type="entry name" value="ANDROGEN-INDUCED PROTEIN 1-RELATED"/>
    <property type="match status" value="1"/>
</dbReference>
<evidence type="ECO:0000256" key="12">
    <source>
        <dbReference type="ARBA" id="ARBA00048800"/>
    </source>
</evidence>
<evidence type="ECO:0000256" key="6">
    <source>
        <dbReference type="ARBA" id="ARBA00023136"/>
    </source>
</evidence>
<reference evidence="19" key="1">
    <citation type="submission" date="2025-08" db="UniProtKB">
        <authorList>
            <consortium name="RefSeq"/>
        </authorList>
    </citation>
    <scope>IDENTIFICATION</scope>
    <source>
        <tissue evidence="19">Whole larvae</tissue>
    </source>
</reference>
<comment type="catalytic activity">
    <reaction evidence="8">
        <text>13-octadecanoyloxy-octadecanoate + H2O = 13-hydroxy-octadecanoate + octadecanoate + H(+)</text>
        <dbReference type="Rhea" id="RHEA:52084"/>
        <dbReference type="ChEBI" id="CHEBI:15377"/>
        <dbReference type="ChEBI" id="CHEBI:15378"/>
        <dbReference type="ChEBI" id="CHEBI:25629"/>
        <dbReference type="ChEBI" id="CHEBI:136304"/>
        <dbReference type="ChEBI" id="CHEBI:136335"/>
    </reaction>
    <physiologicalReaction direction="left-to-right" evidence="8">
        <dbReference type="Rhea" id="RHEA:52085"/>
    </physiologicalReaction>
</comment>
<dbReference type="RefSeq" id="XP_026757320.1">
    <property type="nucleotide sequence ID" value="XM_026901519.3"/>
</dbReference>
<comment type="similarity">
    <text evidence="3">Belongs to the AIG1 family.</text>
</comment>
<comment type="catalytic activity">
    <reaction evidence="1">
        <text>9-(9Z-hexadecenoyloxy)-octadecanoate + H2O = (9Z)-hexadecenoate + 9-hydroxy-octadecanoate + H(+)</text>
        <dbReference type="Rhea" id="RHEA:52068"/>
        <dbReference type="ChEBI" id="CHEBI:15377"/>
        <dbReference type="ChEBI" id="CHEBI:15378"/>
        <dbReference type="ChEBI" id="CHEBI:32372"/>
        <dbReference type="ChEBI" id="CHEBI:136286"/>
        <dbReference type="ChEBI" id="CHEBI:136309"/>
    </reaction>
    <physiologicalReaction direction="left-to-right" evidence="1">
        <dbReference type="Rhea" id="RHEA:52069"/>
    </physiologicalReaction>
</comment>
<evidence type="ECO:0000256" key="3">
    <source>
        <dbReference type="ARBA" id="ARBA00009300"/>
    </source>
</evidence>
<comment type="catalytic activity">
    <reaction evidence="15">
        <text>13-(9Z-hexadecenoyloxy)-octadecanoate + H2O = 13-hydroxy-octadecanoate + (9Z)-hexadecenoate + H(+)</text>
        <dbReference type="Rhea" id="RHEA:52076"/>
        <dbReference type="ChEBI" id="CHEBI:15377"/>
        <dbReference type="ChEBI" id="CHEBI:15378"/>
        <dbReference type="ChEBI" id="CHEBI:32372"/>
        <dbReference type="ChEBI" id="CHEBI:136304"/>
        <dbReference type="ChEBI" id="CHEBI:136315"/>
    </reaction>
    <physiologicalReaction direction="left-to-right" evidence="15">
        <dbReference type="Rhea" id="RHEA:52077"/>
    </physiologicalReaction>
</comment>